<comment type="caution">
    <text evidence="1">The sequence shown here is derived from an EMBL/GenBank/DDBJ whole genome shotgun (WGS) entry which is preliminary data.</text>
</comment>
<dbReference type="AlphaFoldDB" id="A0A4Q2D5I0"/>
<evidence type="ECO:0000313" key="1">
    <source>
        <dbReference type="EMBL" id="RXW14409.1"/>
    </source>
</evidence>
<reference evidence="1 2" key="1">
    <citation type="submission" date="2019-01" db="EMBL/GenBank/DDBJ databases">
        <title>Draft genome sequence of Psathyrella aberdarensis IHI B618.</title>
        <authorList>
            <person name="Buettner E."/>
            <person name="Kellner H."/>
        </authorList>
    </citation>
    <scope>NUCLEOTIDE SEQUENCE [LARGE SCALE GENOMIC DNA]</scope>
    <source>
        <strain evidence="1 2">IHI B618</strain>
    </source>
</reference>
<accession>A0A4Q2D5I0</accession>
<proteinExistence type="predicted"/>
<keyword evidence="2" id="KW-1185">Reference proteome</keyword>
<evidence type="ECO:0000313" key="2">
    <source>
        <dbReference type="Proteomes" id="UP000290288"/>
    </source>
</evidence>
<dbReference type="EMBL" id="SDEE01000706">
    <property type="protein sequence ID" value="RXW14409.1"/>
    <property type="molecule type" value="Genomic_DNA"/>
</dbReference>
<name>A0A4Q2D5I0_9AGAR</name>
<organism evidence="1 2">
    <name type="scientific">Candolleomyces aberdarensis</name>
    <dbReference type="NCBI Taxonomy" id="2316362"/>
    <lineage>
        <taxon>Eukaryota</taxon>
        <taxon>Fungi</taxon>
        <taxon>Dikarya</taxon>
        <taxon>Basidiomycota</taxon>
        <taxon>Agaricomycotina</taxon>
        <taxon>Agaricomycetes</taxon>
        <taxon>Agaricomycetidae</taxon>
        <taxon>Agaricales</taxon>
        <taxon>Agaricineae</taxon>
        <taxon>Psathyrellaceae</taxon>
        <taxon>Candolleomyces</taxon>
    </lineage>
</organism>
<dbReference type="Proteomes" id="UP000290288">
    <property type="component" value="Unassembled WGS sequence"/>
</dbReference>
<sequence length="132" mass="14674">MQRSPTTLASQGGEDYPSGVQLIEAAFKESSLVSTDSESDLSLDTRLHRLVYDPFKAAIPLTTSLARPYLIAIKSLDECEDKDGVENFLQSAQRFFDENTYILLPILITSRVEQHIQPLLPVTGSGLWGQFL</sequence>
<protein>
    <submittedName>
        <fullName evidence="1">Uncharacterized protein</fullName>
    </submittedName>
</protein>
<gene>
    <name evidence="1" type="ORF">EST38_g11442</name>
</gene>